<sequence length="61" mass="6464">MNRAFLTFLLSMPGCRDAGMPIVARGAPVIAGSRLANAEPPSRRAAGRAAVMSHEFFSCMP</sequence>
<evidence type="ECO:0000313" key="2">
    <source>
        <dbReference type="Proteomes" id="UP000004682"/>
    </source>
</evidence>
<keyword evidence="2" id="KW-1185">Reference proteome</keyword>
<accession>A0ABN0GAQ4</accession>
<gene>
    <name evidence="1" type="ORF">A33K_12885</name>
</gene>
<evidence type="ECO:0008006" key="3">
    <source>
        <dbReference type="Google" id="ProtNLM"/>
    </source>
</evidence>
<proteinExistence type="predicted"/>
<protein>
    <recommendedName>
        <fullName evidence="3">Lipoprotein</fullName>
    </recommendedName>
</protein>
<name>A0ABN0GAQ4_9BURK</name>
<dbReference type="Proteomes" id="UP000004682">
    <property type="component" value="Unassembled WGS sequence"/>
</dbReference>
<organism evidence="1 2">
    <name type="scientific">Burkholderia humptydooensis MSMB43</name>
    <dbReference type="NCBI Taxonomy" id="441157"/>
    <lineage>
        <taxon>Bacteria</taxon>
        <taxon>Pseudomonadati</taxon>
        <taxon>Pseudomonadota</taxon>
        <taxon>Betaproteobacteria</taxon>
        <taxon>Burkholderiales</taxon>
        <taxon>Burkholderiaceae</taxon>
        <taxon>Burkholderia</taxon>
        <taxon>pseudomallei group</taxon>
    </lineage>
</organism>
<dbReference type="EMBL" id="JH692061">
    <property type="protein sequence ID" value="EIP89306.1"/>
    <property type="molecule type" value="Genomic_DNA"/>
</dbReference>
<evidence type="ECO:0000313" key="1">
    <source>
        <dbReference type="EMBL" id="EIP89306.1"/>
    </source>
</evidence>
<reference evidence="2" key="1">
    <citation type="journal article" date="2012" name="J. Bacteriol.">
        <title>Revised Genome Sequence of Burkholderia thailandensis MSMB43 with Improved Annotation.</title>
        <authorList>
            <person name="Zhuo Y."/>
            <person name="Liu L."/>
            <person name="Wang Q."/>
            <person name="Liu X."/>
            <person name="Ren B."/>
            <person name="Liu M."/>
            <person name="Ni P."/>
            <person name="Cheng Y.Q."/>
            <person name="Zhang L."/>
        </authorList>
    </citation>
    <scope>NUCLEOTIDE SEQUENCE [LARGE SCALE GENOMIC DNA]</scope>
    <source>
        <strain evidence="2">MSMB43</strain>
    </source>
</reference>